<evidence type="ECO:0000313" key="2">
    <source>
        <dbReference type="Proteomes" id="UP001154282"/>
    </source>
</evidence>
<accession>A0AAV0H254</accession>
<proteinExistence type="predicted"/>
<protein>
    <submittedName>
        <fullName evidence="1">Uncharacterized protein</fullName>
    </submittedName>
</protein>
<reference evidence="1" key="1">
    <citation type="submission" date="2022-08" db="EMBL/GenBank/DDBJ databases">
        <authorList>
            <person name="Gutierrez-Valencia J."/>
        </authorList>
    </citation>
    <scope>NUCLEOTIDE SEQUENCE</scope>
</reference>
<dbReference type="Proteomes" id="UP001154282">
    <property type="component" value="Unassembled WGS sequence"/>
</dbReference>
<keyword evidence="2" id="KW-1185">Reference proteome</keyword>
<name>A0AAV0H254_9ROSI</name>
<dbReference type="AlphaFoldDB" id="A0AAV0H254"/>
<evidence type="ECO:0000313" key="1">
    <source>
        <dbReference type="EMBL" id="CAI0379351.1"/>
    </source>
</evidence>
<gene>
    <name evidence="1" type="ORF">LITE_LOCUS2229</name>
</gene>
<sequence length="144" mass="16481">MYVWLELGCISCHARSGMVLWQSQQKQPSPKTDSVIHTWISEELPLICSVVGRVFLVFHFEGNMYNYEHKFCTAFCKDDSIKTSAALYIYSFRKPICMIVSAAYCYGLTCYLRVLNSVTMEELSVSGFSIYYITLAASMNRETC</sequence>
<dbReference type="EMBL" id="CAMGYJ010000002">
    <property type="protein sequence ID" value="CAI0379351.1"/>
    <property type="molecule type" value="Genomic_DNA"/>
</dbReference>
<organism evidence="1 2">
    <name type="scientific">Linum tenue</name>
    <dbReference type="NCBI Taxonomy" id="586396"/>
    <lineage>
        <taxon>Eukaryota</taxon>
        <taxon>Viridiplantae</taxon>
        <taxon>Streptophyta</taxon>
        <taxon>Embryophyta</taxon>
        <taxon>Tracheophyta</taxon>
        <taxon>Spermatophyta</taxon>
        <taxon>Magnoliopsida</taxon>
        <taxon>eudicotyledons</taxon>
        <taxon>Gunneridae</taxon>
        <taxon>Pentapetalae</taxon>
        <taxon>rosids</taxon>
        <taxon>fabids</taxon>
        <taxon>Malpighiales</taxon>
        <taxon>Linaceae</taxon>
        <taxon>Linum</taxon>
    </lineage>
</organism>
<comment type="caution">
    <text evidence="1">The sequence shown here is derived from an EMBL/GenBank/DDBJ whole genome shotgun (WGS) entry which is preliminary data.</text>
</comment>